<proteinExistence type="predicted"/>
<keyword evidence="2" id="KW-1185">Reference proteome</keyword>
<feature type="non-terminal residue" evidence="1">
    <location>
        <position position="59"/>
    </location>
</feature>
<feature type="non-terminal residue" evidence="1">
    <location>
        <position position="1"/>
    </location>
</feature>
<accession>A0ABD0MS79</accession>
<comment type="caution">
    <text evidence="1">The sequence shown here is derived from an EMBL/GenBank/DDBJ whole genome shotgun (WGS) entry which is preliminary data.</text>
</comment>
<evidence type="ECO:0000313" key="2">
    <source>
        <dbReference type="Proteomes" id="UP001529510"/>
    </source>
</evidence>
<organism evidence="1 2">
    <name type="scientific">Cirrhinus mrigala</name>
    <name type="common">Mrigala</name>
    <dbReference type="NCBI Taxonomy" id="683832"/>
    <lineage>
        <taxon>Eukaryota</taxon>
        <taxon>Metazoa</taxon>
        <taxon>Chordata</taxon>
        <taxon>Craniata</taxon>
        <taxon>Vertebrata</taxon>
        <taxon>Euteleostomi</taxon>
        <taxon>Actinopterygii</taxon>
        <taxon>Neopterygii</taxon>
        <taxon>Teleostei</taxon>
        <taxon>Ostariophysi</taxon>
        <taxon>Cypriniformes</taxon>
        <taxon>Cyprinidae</taxon>
        <taxon>Labeoninae</taxon>
        <taxon>Labeonini</taxon>
        <taxon>Cirrhinus</taxon>
    </lineage>
</organism>
<gene>
    <name evidence="1" type="ORF">M9458_052148</name>
</gene>
<name>A0ABD0MS79_CIRMR</name>
<sequence>PVDKGHFACGCLVGFLGFNRRFSPYFENRRFGVGKKEPKQVDVADVPELLTPSHPCCQL</sequence>
<reference evidence="1 2" key="1">
    <citation type="submission" date="2024-05" db="EMBL/GenBank/DDBJ databases">
        <title>Genome sequencing and assembly of Indian major carp, Cirrhinus mrigala (Hamilton, 1822).</title>
        <authorList>
            <person name="Mohindra V."/>
            <person name="Chowdhury L.M."/>
            <person name="Lal K."/>
            <person name="Jena J.K."/>
        </authorList>
    </citation>
    <scope>NUCLEOTIDE SEQUENCE [LARGE SCALE GENOMIC DNA]</scope>
    <source>
        <strain evidence="1">CM1030</strain>
        <tissue evidence="1">Blood</tissue>
    </source>
</reference>
<dbReference type="Proteomes" id="UP001529510">
    <property type="component" value="Unassembled WGS sequence"/>
</dbReference>
<dbReference type="EMBL" id="JAMKFB020000189">
    <property type="protein sequence ID" value="KAL0152425.1"/>
    <property type="molecule type" value="Genomic_DNA"/>
</dbReference>
<dbReference type="AlphaFoldDB" id="A0ABD0MS79"/>
<evidence type="ECO:0000313" key="1">
    <source>
        <dbReference type="EMBL" id="KAL0152425.1"/>
    </source>
</evidence>
<protein>
    <submittedName>
        <fullName evidence="1">Uncharacterized protein</fullName>
    </submittedName>
</protein>